<evidence type="ECO:0000313" key="10">
    <source>
        <dbReference type="EMBL" id="XBH01069.1"/>
    </source>
</evidence>
<accession>A0AAU7C720</accession>
<evidence type="ECO:0000256" key="2">
    <source>
        <dbReference type="ARBA" id="ARBA00010581"/>
    </source>
</evidence>
<feature type="domain" description="Heme-copper oxidase subunit III family profile" evidence="9">
    <location>
        <begin position="34"/>
        <end position="356"/>
    </location>
</feature>
<evidence type="ECO:0000256" key="5">
    <source>
        <dbReference type="ARBA" id="ARBA00022989"/>
    </source>
</evidence>
<feature type="transmembrane region" description="Helical" evidence="8">
    <location>
        <begin position="209"/>
        <end position="230"/>
    </location>
</feature>
<evidence type="ECO:0000256" key="8">
    <source>
        <dbReference type="SAM" id="Phobius"/>
    </source>
</evidence>
<dbReference type="AlphaFoldDB" id="A0AAU7C720"/>
<dbReference type="Pfam" id="PF00510">
    <property type="entry name" value="COX3"/>
    <property type="match status" value="1"/>
</dbReference>
<gene>
    <name evidence="10" type="ORF">V5E97_22225</name>
</gene>
<dbReference type="InterPro" id="IPR024791">
    <property type="entry name" value="Cyt_c/ubiquinol_Oxase_su3"/>
</dbReference>
<dbReference type="GO" id="GO:0004129">
    <property type="term" value="F:cytochrome-c oxidase activity"/>
    <property type="evidence" value="ECO:0007669"/>
    <property type="project" value="InterPro"/>
</dbReference>
<sequence>MAHVADPPNSSELAGHETPAARTAVQHPPVSPGKVAMWLFLATEIMFFTGLIGSYIVLRAGSPPTSFTNLFPPATTTDLSTVNKNAQGVILKEVGANHEEVVEILERNTTFDKYQTEELGKLLLAIERQEPDDAKANKLKDEATKEFKHEQAEHLVHSLPAGILFGVSPEKAQKVHDELEAVGATTSIVPLAFFNWPKPYDFMTNPLSIDLTAANTFLLICSSVTMVFALSSFQRDERRKGTLWLLATTLIGAGFLSVQVYEYYQLMFGHHYPPGISATGHFRPSVSIFASCFFTMTGFHGAHVAGGVIMLACLTLNSAVTGSYTKNNYSSVELVGLYWHFVDLVWILLFTVVYLI</sequence>
<feature type="transmembrane region" description="Helical" evidence="8">
    <location>
        <begin position="35"/>
        <end position="58"/>
    </location>
</feature>
<evidence type="ECO:0000256" key="1">
    <source>
        <dbReference type="ARBA" id="ARBA00004651"/>
    </source>
</evidence>
<dbReference type="GO" id="GO:0019646">
    <property type="term" value="P:aerobic electron transport chain"/>
    <property type="evidence" value="ECO:0007669"/>
    <property type="project" value="InterPro"/>
</dbReference>
<dbReference type="CDD" id="cd00386">
    <property type="entry name" value="Heme_Cu_Oxidase_III_like"/>
    <property type="match status" value="1"/>
</dbReference>
<keyword evidence="3" id="KW-1003">Cell membrane</keyword>
<dbReference type="PANTHER" id="PTHR11403">
    <property type="entry name" value="CYTOCHROME C OXIDASE SUBUNIT III"/>
    <property type="match status" value="1"/>
</dbReference>
<dbReference type="GO" id="GO:0005886">
    <property type="term" value="C:plasma membrane"/>
    <property type="evidence" value="ECO:0007669"/>
    <property type="project" value="UniProtKB-SubCell"/>
</dbReference>
<dbReference type="InterPro" id="IPR000298">
    <property type="entry name" value="Cyt_c_oxidase-like_su3"/>
</dbReference>
<feature type="transmembrane region" description="Helical" evidence="8">
    <location>
        <begin position="337"/>
        <end position="355"/>
    </location>
</feature>
<comment type="similarity">
    <text evidence="2">Belongs to the cytochrome c oxidase subunit 3 family.</text>
</comment>
<feature type="transmembrane region" description="Helical" evidence="8">
    <location>
        <begin position="242"/>
        <end position="261"/>
    </location>
</feature>
<feature type="region of interest" description="Disordered" evidence="7">
    <location>
        <begin position="1"/>
        <end position="29"/>
    </location>
</feature>
<evidence type="ECO:0000256" key="7">
    <source>
        <dbReference type="SAM" id="MobiDB-lite"/>
    </source>
</evidence>
<reference evidence="10" key="1">
    <citation type="submission" date="2024-05" db="EMBL/GenBank/DDBJ databases">
        <title>Planctomycetes of the genus Singulisphaera possess chitinolytic capabilities.</title>
        <authorList>
            <person name="Ivanova A."/>
        </authorList>
    </citation>
    <scope>NUCLEOTIDE SEQUENCE</scope>
    <source>
        <strain evidence="10">Ch08T</strain>
    </source>
</reference>
<feature type="transmembrane region" description="Helical" evidence="8">
    <location>
        <begin position="306"/>
        <end position="325"/>
    </location>
</feature>
<evidence type="ECO:0000259" key="9">
    <source>
        <dbReference type="PROSITE" id="PS50253"/>
    </source>
</evidence>
<keyword evidence="4 8" id="KW-0812">Transmembrane</keyword>
<dbReference type="PROSITE" id="PS50253">
    <property type="entry name" value="COX3"/>
    <property type="match status" value="1"/>
</dbReference>
<evidence type="ECO:0000256" key="3">
    <source>
        <dbReference type="ARBA" id="ARBA00022475"/>
    </source>
</evidence>
<comment type="subcellular location">
    <subcellularLocation>
        <location evidence="1">Cell membrane</location>
        <topology evidence="1">Multi-pass membrane protein</topology>
    </subcellularLocation>
</comment>
<evidence type="ECO:0000256" key="6">
    <source>
        <dbReference type="ARBA" id="ARBA00023136"/>
    </source>
</evidence>
<dbReference type="Gene3D" id="1.20.120.80">
    <property type="entry name" value="Cytochrome c oxidase, subunit III, four-helix bundle"/>
    <property type="match status" value="2"/>
</dbReference>
<proteinExistence type="inferred from homology"/>
<name>A0AAU7C720_9BACT</name>
<keyword evidence="6 8" id="KW-0472">Membrane</keyword>
<dbReference type="RefSeq" id="WP_406693756.1">
    <property type="nucleotide sequence ID" value="NZ_CP155447.1"/>
</dbReference>
<dbReference type="EMBL" id="CP155447">
    <property type="protein sequence ID" value="XBH01069.1"/>
    <property type="molecule type" value="Genomic_DNA"/>
</dbReference>
<organism evidence="10">
    <name type="scientific">Singulisphaera sp. Ch08</name>
    <dbReference type="NCBI Taxonomy" id="3120278"/>
    <lineage>
        <taxon>Bacteria</taxon>
        <taxon>Pseudomonadati</taxon>
        <taxon>Planctomycetota</taxon>
        <taxon>Planctomycetia</taxon>
        <taxon>Isosphaerales</taxon>
        <taxon>Isosphaeraceae</taxon>
        <taxon>Singulisphaera</taxon>
    </lineage>
</organism>
<dbReference type="PANTHER" id="PTHR11403:SF2">
    <property type="entry name" value="CYTOCHROME BO(3) UBIQUINOL OXIDASE SUBUNIT 3"/>
    <property type="match status" value="1"/>
</dbReference>
<keyword evidence="5 8" id="KW-1133">Transmembrane helix</keyword>
<dbReference type="InterPro" id="IPR035973">
    <property type="entry name" value="Cyt_c_oxidase_su3-like_sf"/>
</dbReference>
<dbReference type="InterPro" id="IPR013833">
    <property type="entry name" value="Cyt_c_oxidase_su3_a-hlx"/>
</dbReference>
<evidence type="ECO:0000256" key="4">
    <source>
        <dbReference type="ARBA" id="ARBA00022692"/>
    </source>
</evidence>
<protein>
    <submittedName>
        <fullName evidence="10">Cytochrome c oxidase subunit 3</fullName>
    </submittedName>
</protein>
<dbReference type="SUPFAM" id="SSF81452">
    <property type="entry name" value="Cytochrome c oxidase subunit III-like"/>
    <property type="match status" value="2"/>
</dbReference>
<feature type="transmembrane region" description="Helical" evidence="8">
    <location>
        <begin position="179"/>
        <end position="197"/>
    </location>
</feature>